<evidence type="ECO:0000313" key="3">
    <source>
        <dbReference type="EMBL" id="APT85368.1"/>
    </source>
</evidence>
<keyword evidence="4" id="KW-1185">Reference proteome</keyword>
<evidence type="ECO:0000256" key="1">
    <source>
        <dbReference type="SAM" id="Phobius"/>
    </source>
</evidence>
<dbReference type="InterPro" id="IPR012336">
    <property type="entry name" value="Thioredoxin-like_fold"/>
</dbReference>
<gene>
    <name evidence="3" type="ORF">CAQU_10220</name>
</gene>
<keyword evidence="1" id="KW-0472">Membrane</keyword>
<name>A0A1L7CHQ5_9CORY</name>
<dbReference type="RefSeq" id="WP_075727350.1">
    <property type="nucleotide sequence ID" value="NZ_CP009245.1"/>
</dbReference>
<dbReference type="Proteomes" id="UP000185478">
    <property type="component" value="Chromosome"/>
</dbReference>
<dbReference type="EMBL" id="CP009245">
    <property type="protein sequence ID" value="APT85368.1"/>
    <property type="molecule type" value="Genomic_DNA"/>
</dbReference>
<protein>
    <recommendedName>
        <fullName evidence="2">Thioredoxin-like fold domain-containing protein</fullName>
    </recommendedName>
</protein>
<dbReference type="InterPro" id="IPR036249">
    <property type="entry name" value="Thioredoxin-like_sf"/>
</dbReference>
<feature type="transmembrane region" description="Helical" evidence="1">
    <location>
        <begin position="15"/>
        <end position="34"/>
    </location>
</feature>
<dbReference type="CDD" id="cd02972">
    <property type="entry name" value="DsbA_family"/>
    <property type="match status" value="1"/>
</dbReference>
<organism evidence="3 4">
    <name type="scientific">Corynebacterium aquilae DSM 44791</name>
    <dbReference type="NCBI Taxonomy" id="1431546"/>
    <lineage>
        <taxon>Bacteria</taxon>
        <taxon>Bacillati</taxon>
        <taxon>Actinomycetota</taxon>
        <taxon>Actinomycetes</taxon>
        <taxon>Mycobacteriales</taxon>
        <taxon>Corynebacteriaceae</taxon>
        <taxon>Corynebacterium</taxon>
    </lineage>
</organism>
<evidence type="ECO:0000313" key="4">
    <source>
        <dbReference type="Proteomes" id="UP000185478"/>
    </source>
</evidence>
<accession>A0A1L7CHQ5</accession>
<keyword evidence="1" id="KW-1133">Transmembrane helix</keyword>
<keyword evidence="1" id="KW-0812">Transmembrane</keyword>
<reference evidence="3 4" key="1">
    <citation type="submission" date="2014-08" db="EMBL/GenBank/DDBJ databases">
        <title>Complete genome sequence of Corynebacterium aquilae S-613T(T) (=DSM 44791(T)), isolated from the choana of a healthy golden eagle.</title>
        <authorList>
            <person name="Ruckert C."/>
            <person name="Albersmeier A."/>
            <person name="Winkler A."/>
            <person name="Kalinowski J."/>
        </authorList>
    </citation>
    <scope>NUCLEOTIDE SEQUENCE [LARGE SCALE GENOMIC DNA]</scope>
    <source>
        <strain evidence="3 4">S-613</strain>
    </source>
</reference>
<dbReference type="Gene3D" id="3.40.30.10">
    <property type="entry name" value="Glutaredoxin"/>
    <property type="match status" value="1"/>
</dbReference>
<dbReference type="Pfam" id="PF13462">
    <property type="entry name" value="Thioredoxin_4"/>
    <property type="match status" value="1"/>
</dbReference>
<dbReference type="OrthoDB" id="117402at2"/>
<sequence length="241" mass="26132">MSNKIKSPNEKSHGFIWALVIVAMVIAAVLAYIVTNGEKAESEKLTEGNVDKVNMSVKVHDGMITLSKDGGDAAGTPVADLYEDYSCPHCAELAEATDDDMRAAVEAGKMIVNIHPLNFLDRNEPDGHSTKAGAAALAVANSGNATDYWNYRAMLMRDQAKIYNKWSNEDFANAAQSFGMDSATVDAIRDGKDADEMREMAKKDAEKLNQLTGKVSSPRVLVDGKDVEDISNWVSEVTKAK</sequence>
<dbReference type="STRING" id="1431546.CAQU_10220"/>
<dbReference type="AlphaFoldDB" id="A0A1L7CHQ5"/>
<dbReference type="SUPFAM" id="SSF52833">
    <property type="entry name" value="Thioredoxin-like"/>
    <property type="match status" value="1"/>
</dbReference>
<dbReference type="KEGG" id="caqu:CAQU_10220"/>
<proteinExistence type="predicted"/>
<feature type="domain" description="Thioredoxin-like fold" evidence="2">
    <location>
        <begin position="74"/>
        <end position="230"/>
    </location>
</feature>
<evidence type="ECO:0000259" key="2">
    <source>
        <dbReference type="Pfam" id="PF13462"/>
    </source>
</evidence>